<dbReference type="Proteomes" id="UP000008561">
    <property type="component" value="Chromosome"/>
</dbReference>
<dbReference type="OrthoDB" id="5317005at2"/>
<dbReference type="HOGENOM" id="CLU_017703_3_0_7"/>
<dbReference type="GO" id="GO:0008146">
    <property type="term" value="F:sulfotransferase activity"/>
    <property type="evidence" value="ECO:0007669"/>
    <property type="project" value="InterPro"/>
</dbReference>
<dbReference type="PANTHER" id="PTHR10605:SF56">
    <property type="entry name" value="BIFUNCTIONAL HEPARAN SULFATE N-DEACETYLASE_N-SULFOTRANSFERASE"/>
    <property type="match status" value="1"/>
</dbReference>
<dbReference type="InterPro" id="IPR037359">
    <property type="entry name" value="NST/OST"/>
</dbReference>
<dbReference type="AlphaFoldDB" id="A9A0X3"/>
<organism evidence="2 3">
    <name type="scientific">Desulfosudis oleivorans (strain DSM 6200 / JCM 39069 / Hxd3)</name>
    <name type="common">Desulfococcus oleovorans</name>
    <dbReference type="NCBI Taxonomy" id="96561"/>
    <lineage>
        <taxon>Bacteria</taxon>
        <taxon>Pseudomonadati</taxon>
        <taxon>Thermodesulfobacteriota</taxon>
        <taxon>Desulfobacteria</taxon>
        <taxon>Desulfobacterales</taxon>
        <taxon>Desulfosudaceae</taxon>
        <taxon>Desulfosudis</taxon>
    </lineage>
</organism>
<dbReference type="STRING" id="96561.Dole_1794"/>
<keyword evidence="3" id="KW-1185">Reference proteome</keyword>
<dbReference type="SUPFAM" id="SSF52540">
    <property type="entry name" value="P-loop containing nucleoside triphosphate hydrolases"/>
    <property type="match status" value="1"/>
</dbReference>
<sequence>MAQLMNGPNFLCIGAHKAGTTWLQKVLETHPDVFLPMKEIHFFDRDPSYPSSNYLAAPSPFTRLMKKKNRTRNIKIARALAKSILTVNTERFRFFSNFFLTVNDQWYPNLFATKRKYKVKGDITPAYSILREEDVQKIRDMNPGMKIIFIMRNPIYRDWSAARYNITEHGHNVNSIKYFDRDEMILRGDYLRTIEHYSKFFPTDQILYCFFEELVETPHEFYNRLCRFLGIAPCAGTFITKQINKSPIQLFNPTIRLYLASRHLAQLKNLADRFGGYCEGWYQEAKKIIEQGVVERQNILFPKVDQNQ</sequence>
<dbReference type="EMBL" id="CP000859">
    <property type="protein sequence ID" value="ABW67598.1"/>
    <property type="molecule type" value="Genomic_DNA"/>
</dbReference>
<reference evidence="2 3" key="1">
    <citation type="submission" date="2007-10" db="EMBL/GenBank/DDBJ databases">
        <title>Complete sequence of Desulfococcus oleovorans Hxd3.</title>
        <authorList>
            <consortium name="US DOE Joint Genome Institute"/>
            <person name="Copeland A."/>
            <person name="Lucas S."/>
            <person name="Lapidus A."/>
            <person name="Barry K."/>
            <person name="Glavina del Rio T."/>
            <person name="Dalin E."/>
            <person name="Tice H."/>
            <person name="Pitluck S."/>
            <person name="Kiss H."/>
            <person name="Brettin T."/>
            <person name="Bruce D."/>
            <person name="Detter J.C."/>
            <person name="Han C."/>
            <person name="Schmutz J."/>
            <person name="Larimer F."/>
            <person name="Land M."/>
            <person name="Hauser L."/>
            <person name="Kyrpides N."/>
            <person name="Kim E."/>
            <person name="Wawrik B."/>
            <person name="Richardson P."/>
        </authorList>
    </citation>
    <scope>NUCLEOTIDE SEQUENCE [LARGE SCALE GENOMIC DNA]</scope>
    <source>
        <strain evidence="3">DSM 6200 / JCM 39069 / Hxd3</strain>
    </source>
</reference>
<dbReference type="InterPro" id="IPR027417">
    <property type="entry name" value="P-loop_NTPase"/>
</dbReference>
<keyword evidence="1 2" id="KW-0808">Transferase</keyword>
<gene>
    <name evidence="2" type="ordered locus">Dole_1794</name>
</gene>
<evidence type="ECO:0000256" key="1">
    <source>
        <dbReference type="ARBA" id="ARBA00022679"/>
    </source>
</evidence>
<evidence type="ECO:0000313" key="3">
    <source>
        <dbReference type="Proteomes" id="UP000008561"/>
    </source>
</evidence>
<dbReference type="Gene3D" id="3.40.50.300">
    <property type="entry name" value="P-loop containing nucleotide triphosphate hydrolases"/>
    <property type="match status" value="1"/>
</dbReference>
<dbReference type="KEGG" id="dol:Dole_1794"/>
<dbReference type="eggNOG" id="COG4424">
    <property type="taxonomic scope" value="Bacteria"/>
</dbReference>
<dbReference type="Pfam" id="PF13469">
    <property type="entry name" value="Sulfotransfer_3"/>
    <property type="match status" value="1"/>
</dbReference>
<dbReference type="PANTHER" id="PTHR10605">
    <property type="entry name" value="HEPARAN SULFATE SULFOTRANSFERASE"/>
    <property type="match status" value="1"/>
</dbReference>
<proteinExistence type="predicted"/>
<evidence type="ECO:0000313" key="2">
    <source>
        <dbReference type="EMBL" id="ABW67598.1"/>
    </source>
</evidence>
<accession>A9A0X3</accession>
<protein>
    <submittedName>
        <fullName evidence="2">Sulfotransferase</fullName>
    </submittedName>
</protein>
<name>A9A0X3_DESOH</name>